<dbReference type="SUPFAM" id="SSF56349">
    <property type="entry name" value="DNA breaking-rejoining enzymes"/>
    <property type="match status" value="1"/>
</dbReference>
<dbReference type="Gene3D" id="3.30.160.390">
    <property type="entry name" value="Integrase, DNA-binding domain"/>
    <property type="match status" value="1"/>
</dbReference>
<dbReference type="Proteomes" id="UP000182902">
    <property type="component" value="Unassembled WGS sequence"/>
</dbReference>
<dbReference type="InterPro" id="IPR025166">
    <property type="entry name" value="Integrase_DNA_bind_dom"/>
</dbReference>
<dbReference type="PROSITE" id="PS51900">
    <property type="entry name" value="CB"/>
    <property type="match status" value="1"/>
</dbReference>
<sequence length="420" mass="46701">MKRTEIKKRPLSVRALDALEAEAKTYREPYGVDNLYFVVKASGAKGWELRYKKGNGKWAWTGLGGYPNTGVEAVRARVSEILAALREGIDPLASKAQGRIAVGNTFAVVAEEWYQKKIDAGRAVSTLKGIRAALDNDILPIIGAIPIQKVSRAHCAAIQEAIEKRGAHDSAKKARSWLGMIFGYAIAKDYCENNPASNLLQLAASKPQAQQHPHLLEQGIGGFVKALRTSNSGPITTAAAWLNFWTASRPGMIRSLEWSDLDLDNGTWNVPEEKMKMKREHIVPLSPKIVDLLTDLKKITGRQKFVFPIQGGIKGSYISDGTINKCYANVGYKRLMTGHGSRHTATTLLEEHGWESKWISMQLSHKKRGLQGVYNKAAYLKPRTLMMEWYVEYTECLAKGISPEEAQSFARRVQEAKAKY</sequence>
<feature type="domain" description="Core-binding (CB)" evidence="7">
    <location>
        <begin position="104"/>
        <end position="186"/>
    </location>
</feature>
<accession>A0A1H3J9U0</accession>
<dbReference type="Pfam" id="PF00589">
    <property type="entry name" value="Phage_integrase"/>
    <property type="match status" value="1"/>
</dbReference>
<dbReference type="InterPro" id="IPR038488">
    <property type="entry name" value="Integrase_DNA-bd_sf"/>
</dbReference>
<dbReference type="AlphaFoldDB" id="A0A1H3J9U0"/>
<dbReference type="CDD" id="cd00801">
    <property type="entry name" value="INT_P4_C"/>
    <property type="match status" value="1"/>
</dbReference>
<dbReference type="InterPro" id="IPR011010">
    <property type="entry name" value="DNA_brk_join_enz"/>
</dbReference>
<dbReference type="PANTHER" id="PTHR30629:SF2">
    <property type="entry name" value="PROPHAGE INTEGRASE INTS-RELATED"/>
    <property type="match status" value="1"/>
</dbReference>
<dbReference type="GO" id="GO:0015074">
    <property type="term" value="P:DNA integration"/>
    <property type="evidence" value="ECO:0007669"/>
    <property type="project" value="UniProtKB-KW"/>
</dbReference>
<dbReference type="PANTHER" id="PTHR30629">
    <property type="entry name" value="PROPHAGE INTEGRASE"/>
    <property type="match status" value="1"/>
</dbReference>
<reference evidence="8 9" key="1">
    <citation type="submission" date="2016-10" db="EMBL/GenBank/DDBJ databases">
        <authorList>
            <person name="de Groot N.N."/>
        </authorList>
    </citation>
    <scope>NUCLEOTIDE SEQUENCE [LARGE SCALE GENOMIC DNA]</scope>
    <source>
        <strain evidence="8 9">ICMP 14252</strain>
    </source>
</reference>
<evidence type="ECO:0000256" key="2">
    <source>
        <dbReference type="ARBA" id="ARBA00022908"/>
    </source>
</evidence>
<dbReference type="InterPro" id="IPR010998">
    <property type="entry name" value="Integrase_recombinase_N"/>
</dbReference>
<keyword evidence="3 5" id="KW-0238">DNA-binding</keyword>
<dbReference type="GO" id="GO:0003677">
    <property type="term" value="F:DNA binding"/>
    <property type="evidence" value="ECO:0007669"/>
    <property type="project" value="UniProtKB-UniRule"/>
</dbReference>
<evidence type="ECO:0000259" key="6">
    <source>
        <dbReference type="PROSITE" id="PS51898"/>
    </source>
</evidence>
<dbReference type="GO" id="GO:0006310">
    <property type="term" value="P:DNA recombination"/>
    <property type="evidence" value="ECO:0007669"/>
    <property type="project" value="UniProtKB-KW"/>
</dbReference>
<dbReference type="Gene3D" id="1.10.443.10">
    <property type="entry name" value="Intergrase catalytic core"/>
    <property type="match status" value="1"/>
</dbReference>
<evidence type="ECO:0000256" key="1">
    <source>
        <dbReference type="ARBA" id="ARBA00008857"/>
    </source>
</evidence>
<dbReference type="InterPro" id="IPR044068">
    <property type="entry name" value="CB"/>
</dbReference>
<dbReference type="InterPro" id="IPR002104">
    <property type="entry name" value="Integrase_catalytic"/>
</dbReference>
<evidence type="ECO:0000256" key="4">
    <source>
        <dbReference type="ARBA" id="ARBA00023172"/>
    </source>
</evidence>
<dbReference type="RefSeq" id="WP_069788536.1">
    <property type="nucleotide sequence ID" value="NZ_FNOX01000003.1"/>
</dbReference>
<evidence type="ECO:0000256" key="5">
    <source>
        <dbReference type="PROSITE-ProRule" id="PRU01248"/>
    </source>
</evidence>
<dbReference type="Pfam" id="PF22022">
    <property type="entry name" value="Phage_int_M"/>
    <property type="match status" value="1"/>
</dbReference>
<dbReference type="InterPro" id="IPR050808">
    <property type="entry name" value="Phage_Integrase"/>
</dbReference>
<keyword evidence="4" id="KW-0233">DNA recombination</keyword>
<evidence type="ECO:0000313" key="8">
    <source>
        <dbReference type="EMBL" id="SDY36168.1"/>
    </source>
</evidence>
<evidence type="ECO:0000313" key="9">
    <source>
        <dbReference type="Proteomes" id="UP000182902"/>
    </source>
</evidence>
<evidence type="ECO:0000256" key="3">
    <source>
        <dbReference type="ARBA" id="ARBA00023125"/>
    </source>
</evidence>
<dbReference type="PROSITE" id="PS51898">
    <property type="entry name" value="TYR_RECOMBINASE"/>
    <property type="match status" value="1"/>
</dbReference>
<organism evidence="8 9">
    <name type="scientific">Pseudomonas salomonii</name>
    <dbReference type="NCBI Taxonomy" id="191391"/>
    <lineage>
        <taxon>Bacteria</taxon>
        <taxon>Pseudomonadati</taxon>
        <taxon>Pseudomonadota</taxon>
        <taxon>Gammaproteobacteria</taxon>
        <taxon>Pseudomonadales</taxon>
        <taxon>Pseudomonadaceae</taxon>
        <taxon>Pseudomonas</taxon>
    </lineage>
</organism>
<dbReference type="InterPro" id="IPR013762">
    <property type="entry name" value="Integrase-like_cat_sf"/>
</dbReference>
<dbReference type="InterPro" id="IPR053876">
    <property type="entry name" value="Phage_int_M"/>
</dbReference>
<dbReference type="EMBL" id="FNOX01000003">
    <property type="protein sequence ID" value="SDY36168.1"/>
    <property type="molecule type" value="Genomic_DNA"/>
</dbReference>
<proteinExistence type="inferred from homology"/>
<keyword evidence="2" id="KW-0229">DNA integration</keyword>
<feature type="domain" description="Tyr recombinase" evidence="6">
    <location>
        <begin position="210"/>
        <end position="387"/>
    </location>
</feature>
<dbReference type="Pfam" id="PF13356">
    <property type="entry name" value="Arm-DNA-bind_3"/>
    <property type="match status" value="1"/>
</dbReference>
<evidence type="ECO:0000259" key="7">
    <source>
        <dbReference type="PROSITE" id="PS51900"/>
    </source>
</evidence>
<gene>
    <name evidence="8" type="ORF">SAMN05216247_103494</name>
</gene>
<name>A0A1H3J9U0_9PSED</name>
<protein>
    <submittedName>
        <fullName evidence="8">Integrase</fullName>
    </submittedName>
</protein>
<comment type="similarity">
    <text evidence="1">Belongs to the 'phage' integrase family.</text>
</comment>
<dbReference type="Gene3D" id="1.10.150.130">
    <property type="match status" value="1"/>
</dbReference>